<dbReference type="InterPro" id="IPR010753">
    <property type="entry name" value="DUF1330"/>
</dbReference>
<dbReference type="PANTHER" id="PTHR41521">
    <property type="match status" value="1"/>
</dbReference>
<reference evidence="3 4" key="2">
    <citation type="submission" date="2014-07" db="EMBL/GenBank/DDBJ databases">
        <authorList>
            <person name="Zhang J.E."/>
            <person name="Yang H."/>
            <person name="Guo J."/>
            <person name="Deng Z."/>
            <person name="Luo H."/>
            <person name="Luo M."/>
            <person name="Zhao B."/>
        </authorList>
    </citation>
    <scope>NUCLEOTIDE SEQUENCE [LARGE SCALE GENOMIC DNA]</scope>
    <source>
        <strain evidence="3">ATCC 10762</strain>
        <strain evidence="4">ATCC 10762 / DSM 40127 / CCM 3239 / JCM 4008 / LMG 5968 / NBRC 12843 / NCIMB 8234 / A-377</strain>
    </source>
</reference>
<evidence type="ECO:0000313" key="4">
    <source>
        <dbReference type="Proteomes" id="UP000037395"/>
    </source>
</evidence>
<dbReference type="AlphaFoldDB" id="A0A1E7MVI2"/>
<sequence length="109" mass="12176">MSAFALAQVHSAEMCPDIVEYLERIDDTLDPFGGRFVVHGGTFENPEGSWGPLGLILIEFPDYERARAWYDSPAYREILPLRTRHMVADVIIAEGVPAGYRGADALKEH</sequence>
<protein>
    <recommendedName>
        <fullName evidence="1">DUF1330 domain-containing protein</fullName>
    </recommendedName>
</protein>
<keyword evidence="4" id="KW-1185">Reference proteome</keyword>
<dbReference type="InterPro" id="IPR011008">
    <property type="entry name" value="Dimeric_a/b-barrel"/>
</dbReference>
<dbReference type="RefSeq" id="WP_030290559.1">
    <property type="nucleotide sequence ID" value="NZ_BMUB01000004.1"/>
</dbReference>
<evidence type="ECO:0000313" key="3">
    <source>
        <dbReference type="EMBL" id="OEV32441.1"/>
    </source>
</evidence>
<dbReference type="Pfam" id="PF07045">
    <property type="entry name" value="DUF1330"/>
    <property type="match status" value="1"/>
</dbReference>
<dbReference type="EMBL" id="BMUB01000004">
    <property type="protein sequence ID" value="GGU68960.1"/>
    <property type="molecule type" value="Genomic_DNA"/>
</dbReference>
<dbReference type="Proteomes" id="UP000610124">
    <property type="component" value="Unassembled WGS sequence"/>
</dbReference>
<dbReference type="OrthoDB" id="9806380at2"/>
<reference evidence="4" key="4">
    <citation type="submission" date="2016-08" db="EMBL/GenBank/DDBJ databases">
        <title>Sequencing, assembly and comparative genomics of S. aureofaciens ATCC 10762.</title>
        <authorList>
            <person name="Gradnigo J.S."/>
            <person name="Johnson N."/>
            <person name="Somerville G.A."/>
        </authorList>
    </citation>
    <scope>NUCLEOTIDE SEQUENCE [LARGE SCALE GENOMIC DNA]</scope>
    <source>
        <strain evidence="4">ATCC 10762 / DSM 40127 / CCM 3239 / JCM 4008 / LMG 5968 / NBRC 12843 / NCIMB 8234 / A-377</strain>
    </source>
</reference>
<accession>A0A8H9HJ11</accession>
<accession>A0A1E7MVI2</accession>
<gene>
    <name evidence="2" type="ORF">GCM10010502_20070</name>
    <name evidence="3" type="ORF">HS99_0017315</name>
</gene>
<feature type="domain" description="DUF1330" evidence="1">
    <location>
        <begin position="2"/>
        <end position="96"/>
    </location>
</feature>
<dbReference type="SUPFAM" id="SSF54909">
    <property type="entry name" value="Dimeric alpha+beta barrel"/>
    <property type="match status" value="1"/>
</dbReference>
<comment type="caution">
    <text evidence="3">The sequence shown here is derived from an EMBL/GenBank/DDBJ whole genome shotgun (WGS) entry which is preliminary data.</text>
</comment>
<dbReference type="GeneID" id="97485155"/>
<dbReference type="EMBL" id="JPRF03000097">
    <property type="protein sequence ID" value="OEV32441.1"/>
    <property type="molecule type" value="Genomic_DNA"/>
</dbReference>
<reference evidence="2" key="1">
    <citation type="journal article" date="2014" name="Int. J. Syst. Evol. Microbiol.">
        <title>Complete genome sequence of Corynebacterium casei LMG S-19264T (=DSM 44701T), isolated from a smear-ripened cheese.</title>
        <authorList>
            <consortium name="US DOE Joint Genome Institute (JGI-PGF)"/>
            <person name="Walter F."/>
            <person name="Albersmeier A."/>
            <person name="Kalinowski J."/>
            <person name="Ruckert C."/>
        </authorList>
    </citation>
    <scope>NUCLEOTIDE SEQUENCE</scope>
    <source>
        <strain evidence="2">JCM 4434</strain>
    </source>
</reference>
<reference evidence="2" key="5">
    <citation type="submission" date="2020-09" db="EMBL/GenBank/DDBJ databases">
        <authorList>
            <person name="Sun Q."/>
            <person name="Ohkuma M."/>
        </authorList>
    </citation>
    <scope>NUCLEOTIDE SEQUENCE</scope>
    <source>
        <strain evidence="2">JCM 4434</strain>
    </source>
</reference>
<reference evidence="3" key="3">
    <citation type="submission" date="2016-08" db="EMBL/GenBank/DDBJ databases">
        <title>Sequencing, Assembly and Comparative Genomics of S. aureofaciens ATCC 10762.</title>
        <authorList>
            <person name="Gradnigo J.S."/>
            <person name="Johnson N."/>
            <person name="Somerville G.A."/>
        </authorList>
    </citation>
    <scope>NUCLEOTIDE SEQUENCE [LARGE SCALE GENOMIC DNA]</scope>
    <source>
        <strain evidence="3">ATCC 10762</strain>
    </source>
</reference>
<name>A0A1E7MVI2_KITAU</name>
<proteinExistence type="predicted"/>
<evidence type="ECO:0000259" key="1">
    <source>
        <dbReference type="Pfam" id="PF07045"/>
    </source>
</evidence>
<evidence type="ECO:0000313" key="2">
    <source>
        <dbReference type="EMBL" id="GGU68960.1"/>
    </source>
</evidence>
<dbReference type="Proteomes" id="UP000037395">
    <property type="component" value="Unassembled WGS sequence"/>
</dbReference>
<dbReference type="Gene3D" id="3.30.70.100">
    <property type="match status" value="1"/>
</dbReference>
<dbReference type="PANTHER" id="PTHR41521:SF4">
    <property type="entry name" value="BLR0684 PROTEIN"/>
    <property type="match status" value="1"/>
</dbReference>
<organism evidence="3 4">
    <name type="scientific">Kitasatospora aureofaciens</name>
    <name type="common">Streptomyces aureofaciens</name>
    <dbReference type="NCBI Taxonomy" id="1894"/>
    <lineage>
        <taxon>Bacteria</taxon>
        <taxon>Bacillati</taxon>
        <taxon>Actinomycetota</taxon>
        <taxon>Actinomycetes</taxon>
        <taxon>Kitasatosporales</taxon>
        <taxon>Streptomycetaceae</taxon>
        <taxon>Kitasatospora</taxon>
    </lineage>
</organism>